<name>A0AAV7TB96_PLEWA</name>
<comment type="caution">
    <text evidence="1">The sequence shown here is derived from an EMBL/GenBank/DDBJ whole genome shotgun (WGS) entry which is preliminary data.</text>
</comment>
<reference evidence="1" key="1">
    <citation type="journal article" date="2022" name="bioRxiv">
        <title>Sequencing and chromosome-scale assembly of the giantPleurodeles waltlgenome.</title>
        <authorList>
            <person name="Brown T."/>
            <person name="Elewa A."/>
            <person name="Iarovenko S."/>
            <person name="Subramanian E."/>
            <person name="Araus A.J."/>
            <person name="Petzold A."/>
            <person name="Susuki M."/>
            <person name="Suzuki K.-i.T."/>
            <person name="Hayashi T."/>
            <person name="Toyoda A."/>
            <person name="Oliveira C."/>
            <person name="Osipova E."/>
            <person name="Leigh N.D."/>
            <person name="Simon A."/>
            <person name="Yun M.H."/>
        </authorList>
    </citation>
    <scope>NUCLEOTIDE SEQUENCE</scope>
    <source>
        <strain evidence="1">20211129_DDA</strain>
        <tissue evidence="1">Liver</tissue>
    </source>
</reference>
<gene>
    <name evidence="1" type="ORF">NDU88_005663</name>
</gene>
<proteinExistence type="predicted"/>
<protein>
    <recommendedName>
        <fullName evidence="3">Secreted protein</fullName>
    </recommendedName>
</protein>
<keyword evidence="2" id="KW-1185">Reference proteome</keyword>
<sequence>MLRIHHPLPTWLSGPLALRPPPAPAALAPNPPSQEYATWIIRTWVLPSHRQDPCLQIRHCPRRWPPRWTLTCPTQIWHPLSSSA</sequence>
<evidence type="ECO:0000313" key="1">
    <source>
        <dbReference type="EMBL" id="KAJ1173838.1"/>
    </source>
</evidence>
<dbReference type="EMBL" id="JANPWB010000007">
    <property type="protein sequence ID" value="KAJ1173838.1"/>
    <property type="molecule type" value="Genomic_DNA"/>
</dbReference>
<dbReference type="Proteomes" id="UP001066276">
    <property type="component" value="Chromosome 4_1"/>
</dbReference>
<organism evidence="1 2">
    <name type="scientific">Pleurodeles waltl</name>
    <name type="common">Iberian ribbed newt</name>
    <dbReference type="NCBI Taxonomy" id="8319"/>
    <lineage>
        <taxon>Eukaryota</taxon>
        <taxon>Metazoa</taxon>
        <taxon>Chordata</taxon>
        <taxon>Craniata</taxon>
        <taxon>Vertebrata</taxon>
        <taxon>Euteleostomi</taxon>
        <taxon>Amphibia</taxon>
        <taxon>Batrachia</taxon>
        <taxon>Caudata</taxon>
        <taxon>Salamandroidea</taxon>
        <taxon>Salamandridae</taxon>
        <taxon>Pleurodelinae</taxon>
        <taxon>Pleurodeles</taxon>
    </lineage>
</organism>
<accession>A0AAV7TB96</accession>
<evidence type="ECO:0000313" key="2">
    <source>
        <dbReference type="Proteomes" id="UP001066276"/>
    </source>
</evidence>
<dbReference type="AlphaFoldDB" id="A0AAV7TB96"/>
<evidence type="ECO:0008006" key="3">
    <source>
        <dbReference type="Google" id="ProtNLM"/>
    </source>
</evidence>